<proteinExistence type="predicted"/>
<dbReference type="InterPro" id="IPR011050">
    <property type="entry name" value="Pectin_lyase_fold/virulence"/>
</dbReference>
<comment type="caution">
    <text evidence="1">The sequence shown here is derived from an EMBL/GenBank/DDBJ whole genome shotgun (WGS) entry which is preliminary data.</text>
</comment>
<accession>A0ABQ9XI18</accession>
<reference evidence="1 2" key="1">
    <citation type="journal article" date="2022" name="bioRxiv">
        <title>Genomics of Preaxostyla Flagellates Illuminates Evolutionary Transitions and the Path Towards Mitochondrial Loss.</title>
        <authorList>
            <person name="Novak L.V.F."/>
            <person name="Treitli S.C."/>
            <person name="Pyrih J."/>
            <person name="Halakuc P."/>
            <person name="Pipaliya S.V."/>
            <person name="Vacek V."/>
            <person name="Brzon O."/>
            <person name="Soukal P."/>
            <person name="Eme L."/>
            <person name="Dacks J.B."/>
            <person name="Karnkowska A."/>
            <person name="Elias M."/>
            <person name="Hampl V."/>
        </authorList>
    </citation>
    <scope>NUCLEOTIDE SEQUENCE [LARGE SCALE GENOMIC DNA]</scope>
    <source>
        <strain evidence="1">NAU3</strain>
        <tissue evidence="1">Gut</tissue>
    </source>
</reference>
<keyword evidence="2" id="KW-1185">Reference proteome</keyword>
<gene>
    <name evidence="1" type="ORF">BLNAU_14080</name>
</gene>
<organism evidence="1 2">
    <name type="scientific">Blattamonas nauphoetae</name>
    <dbReference type="NCBI Taxonomy" id="2049346"/>
    <lineage>
        <taxon>Eukaryota</taxon>
        <taxon>Metamonada</taxon>
        <taxon>Preaxostyla</taxon>
        <taxon>Oxymonadida</taxon>
        <taxon>Blattamonas</taxon>
    </lineage>
</organism>
<protein>
    <submittedName>
        <fullName evidence="1">Uncharacterized protein</fullName>
    </submittedName>
</protein>
<dbReference type="Proteomes" id="UP001281761">
    <property type="component" value="Unassembled WGS sequence"/>
</dbReference>
<name>A0ABQ9XI18_9EUKA</name>
<dbReference type="EMBL" id="JARBJD010000126">
    <property type="protein sequence ID" value="KAK2951002.1"/>
    <property type="molecule type" value="Genomic_DNA"/>
</dbReference>
<evidence type="ECO:0000313" key="2">
    <source>
        <dbReference type="Proteomes" id="UP001281761"/>
    </source>
</evidence>
<dbReference type="SUPFAM" id="SSF51126">
    <property type="entry name" value="Pectin lyase-like"/>
    <property type="match status" value="1"/>
</dbReference>
<sequence>MNVQSTHFIVGTGPLFDFKVCGENGLCGVVGCSVSLSASSLTNTTSTRLSSRFSPSCSFLTQRLIGTSISHSTNHLSGTSGTELNWAGSTLLSNSSFSSCVTNDAPAPITEPPTPTPTSSVQYVTGSQTRFELLFGTPTGNQLWLVSCTFADVFQNYGGAVYIAQTSTAVYLKDTTFQQCTAVSGGAVIVSFGAKPEPELTRSVTFFNCKFSNNTATQQGGHFFLQWTHPNTIAQCTFEDSRSDTETPLTQVTPIQSDADGLFRFDNTTFSANEGTVTGCFRITQKSADFSLVLTNLLFVENVCTSSDFSSQTHDLLILNGSQGPVSAFACFSTSSFPKSRRDTSNQIPECVGPSILNVGIKEKVSADGKSLDVELTSEAVSNPLRSKRFEEESFWEYLNYATLPAGTGSALQADEAELTARIHNCGNQNEKSHLTSLFLKNSTQFNALLLPSSLRALHPVGTREFKLSFSHTASLTASTTRSNHHSTHFKHPASCSCPGIVIFATSRAKIPVGADGSEITKLHQTKPNDGGDQVHDLKRAGEDEEGASVIPIHVRGNTITPVQTSELVDELINPPMTQTSRGRSM</sequence>
<evidence type="ECO:0000313" key="1">
    <source>
        <dbReference type="EMBL" id="KAK2951002.1"/>
    </source>
</evidence>